<reference evidence="1" key="1">
    <citation type="submission" date="2020-10" db="EMBL/GenBank/DDBJ databases">
        <title>Taxonomic study of unclassified bacteria belonging to the class Ktedonobacteria.</title>
        <authorList>
            <person name="Yabe S."/>
            <person name="Wang C.M."/>
            <person name="Zheng Y."/>
            <person name="Sakai Y."/>
            <person name="Cavaletti L."/>
            <person name="Monciardini P."/>
            <person name="Donadio S."/>
        </authorList>
    </citation>
    <scope>NUCLEOTIDE SEQUENCE</scope>
    <source>
        <strain evidence="1">SOSP1-1</strain>
    </source>
</reference>
<dbReference type="AlphaFoldDB" id="A0A8J3MVG4"/>
<evidence type="ECO:0000313" key="2">
    <source>
        <dbReference type="Proteomes" id="UP000612362"/>
    </source>
</evidence>
<dbReference type="Proteomes" id="UP000612362">
    <property type="component" value="Unassembled WGS sequence"/>
</dbReference>
<sequence>MARRIGHSQRISALLANLGASEMELGRYVQAETYFQEGLTVARCIGHREWQSILLLNLGETSIAQNHISQAETYLHNALSLSREIGRPQIIAKVLYDYGNVQLKKGEIHEAHITFDEMLMNIPGGDKELRLLVYYGQARVAALRGDVHKAVALGEQCAKGLENMGHGSAQEVRIWLERLLLNAQ</sequence>
<dbReference type="SUPFAM" id="SSF48452">
    <property type="entry name" value="TPR-like"/>
    <property type="match status" value="1"/>
</dbReference>
<dbReference type="Pfam" id="PF13424">
    <property type="entry name" value="TPR_12"/>
    <property type="match status" value="1"/>
</dbReference>
<protein>
    <recommendedName>
        <fullName evidence="3">MalT-like TPR region domain-containing protein</fullName>
    </recommendedName>
</protein>
<name>A0A8J3MVG4_9CHLR</name>
<dbReference type="Gene3D" id="1.25.40.10">
    <property type="entry name" value="Tetratricopeptide repeat domain"/>
    <property type="match status" value="1"/>
</dbReference>
<dbReference type="SMART" id="SM00028">
    <property type="entry name" value="TPR"/>
    <property type="match status" value="2"/>
</dbReference>
<evidence type="ECO:0008006" key="3">
    <source>
        <dbReference type="Google" id="ProtNLM"/>
    </source>
</evidence>
<dbReference type="RefSeq" id="WP_220196889.1">
    <property type="nucleotide sequence ID" value="NZ_BNJF01000003.1"/>
</dbReference>
<comment type="caution">
    <text evidence="1">The sequence shown here is derived from an EMBL/GenBank/DDBJ whole genome shotgun (WGS) entry which is preliminary data.</text>
</comment>
<accession>A0A8J3MVG4</accession>
<evidence type="ECO:0000313" key="1">
    <source>
        <dbReference type="EMBL" id="GHO47638.1"/>
    </source>
</evidence>
<organism evidence="1 2">
    <name type="scientific">Ktedonospora formicarum</name>
    <dbReference type="NCBI Taxonomy" id="2778364"/>
    <lineage>
        <taxon>Bacteria</taxon>
        <taxon>Bacillati</taxon>
        <taxon>Chloroflexota</taxon>
        <taxon>Ktedonobacteria</taxon>
        <taxon>Ktedonobacterales</taxon>
        <taxon>Ktedonobacteraceae</taxon>
        <taxon>Ktedonospora</taxon>
    </lineage>
</organism>
<dbReference type="EMBL" id="BNJF01000003">
    <property type="protein sequence ID" value="GHO47638.1"/>
    <property type="molecule type" value="Genomic_DNA"/>
</dbReference>
<dbReference type="InterPro" id="IPR011990">
    <property type="entry name" value="TPR-like_helical_dom_sf"/>
</dbReference>
<dbReference type="InterPro" id="IPR019734">
    <property type="entry name" value="TPR_rpt"/>
</dbReference>
<keyword evidence="2" id="KW-1185">Reference proteome</keyword>
<gene>
    <name evidence="1" type="ORF">KSX_58010</name>
</gene>
<proteinExistence type="predicted"/>